<reference evidence="1 2" key="1">
    <citation type="journal article" date="2014" name="Genome Announc.">
        <title>Draft Genome Sequence of Paenibacillus pini JCM 16418T, Isolated from the Rhizosphere of Pine Tree.</title>
        <authorList>
            <person name="Yuki M."/>
            <person name="Oshima K."/>
            <person name="Suda W."/>
            <person name="Oshida Y."/>
            <person name="Kitamura K."/>
            <person name="Iida Y."/>
            <person name="Hattori M."/>
            <person name="Ohkuma M."/>
        </authorList>
    </citation>
    <scope>NUCLEOTIDE SEQUENCE [LARGE SCALE GENOMIC DNA]</scope>
    <source>
        <strain evidence="1 2">JCM 16418</strain>
    </source>
</reference>
<evidence type="ECO:0000313" key="2">
    <source>
        <dbReference type="Proteomes" id="UP000019364"/>
    </source>
</evidence>
<dbReference type="eggNOG" id="ENOG50334GW">
    <property type="taxonomic scope" value="Bacteria"/>
</dbReference>
<dbReference type="AlphaFoldDB" id="W7YHB4"/>
<dbReference type="OrthoDB" id="7068820at2"/>
<sequence>MYKISKDKGVKRLFEKKRHIRIDAEGWAEDLEDAHVDVVVTFPDSTRWISNFYTIKCIESMKKDYLLKGHCLNGAYWCASSPIIIVDNISRDRIEQVIDELIVNEGFRDLFDYFGAVQEEDILRSGYPENFFDKNSKIDPAFVTYHASQLVQMLDQSSEEVRETLLKGILGYFNEAKDFG</sequence>
<dbReference type="Proteomes" id="UP000019364">
    <property type="component" value="Unassembled WGS sequence"/>
</dbReference>
<evidence type="ECO:0000313" key="1">
    <source>
        <dbReference type="EMBL" id="GAF07847.1"/>
    </source>
</evidence>
<gene>
    <name evidence="1" type="ORF">JCM16418_1879</name>
</gene>
<dbReference type="RefSeq" id="WP_052020137.1">
    <property type="nucleotide sequence ID" value="NZ_BAVZ01000004.1"/>
</dbReference>
<keyword evidence="2" id="KW-1185">Reference proteome</keyword>
<name>W7YHB4_9BACL</name>
<comment type="caution">
    <text evidence="1">The sequence shown here is derived from an EMBL/GenBank/DDBJ whole genome shotgun (WGS) entry which is preliminary data.</text>
</comment>
<dbReference type="EMBL" id="BAVZ01000004">
    <property type="protein sequence ID" value="GAF07847.1"/>
    <property type="molecule type" value="Genomic_DNA"/>
</dbReference>
<proteinExistence type="predicted"/>
<accession>W7YHB4</accession>
<protein>
    <submittedName>
        <fullName evidence="1">Uncharacterized protein</fullName>
    </submittedName>
</protein>
<organism evidence="1 2">
    <name type="scientific">Paenibacillus pini JCM 16418</name>
    <dbReference type="NCBI Taxonomy" id="1236976"/>
    <lineage>
        <taxon>Bacteria</taxon>
        <taxon>Bacillati</taxon>
        <taxon>Bacillota</taxon>
        <taxon>Bacilli</taxon>
        <taxon>Bacillales</taxon>
        <taxon>Paenibacillaceae</taxon>
        <taxon>Paenibacillus</taxon>
    </lineage>
</organism>